<sequence>MAQQFKEVRKECPTCGYGWLDKYGKNECPKCLNPLHGDGAVPKRAPGEASTFKSRASDAGESASGECPKGGPHTWKFGKCSKCGVGEGYGKVEKQSPGSGKHGLCSDGQKHTFKFSKCTKCGKAEF</sequence>
<dbReference type="EMBL" id="JAEHOD010000007">
    <property type="protein sequence ID" value="KAG2451788.1"/>
    <property type="molecule type" value="Genomic_DNA"/>
</dbReference>
<keyword evidence="3" id="KW-1185">Reference proteome</keyword>
<dbReference type="AlphaFoldDB" id="A0A835WR25"/>
<accession>A0A835WR25</accession>
<reference evidence="2" key="1">
    <citation type="journal article" date="2020" name="bioRxiv">
        <title>Comparative genomics of Chlamydomonas.</title>
        <authorList>
            <person name="Craig R.J."/>
            <person name="Hasan A.R."/>
            <person name="Ness R.W."/>
            <person name="Keightley P.D."/>
        </authorList>
    </citation>
    <scope>NUCLEOTIDE SEQUENCE</scope>
    <source>
        <strain evidence="2">CCAP 11/173</strain>
    </source>
</reference>
<feature type="region of interest" description="Disordered" evidence="1">
    <location>
        <begin position="42"/>
        <end position="69"/>
    </location>
</feature>
<evidence type="ECO:0000313" key="2">
    <source>
        <dbReference type="EMBL" id="KAG2451788.1"/>
    </source>
</evidence>
<dbReference type="OrthoDB" id="522140at2759"/>
<organism evidence="2 3">
    <name type="scientific">Chlamydomonas schloesseri</name>
    <dbReference type="NCBI Taxonomy" id="2026947"/>
    <lineage>
        <taxon>Eukaryota</taxon>
        <taxon>Viridiplantae</taxon>
        <taxon>Chlorophyta</taxon>
        <taxon>core chlorophytes</taxon>
        <taxon>Chlorophyceae</taxon>
        <taxon>CS clade</taxon>
        <taxon>Chlamydomonadales</taxon>
        <taxon>Chlamydomonadaceae</taxon>
        <taxon>Chlamydomonas</taxon>
    </lineage>
</organism>
<evidence type="ECO:0000313" key="3">
    <source>
        <dbReference type="Proteomes" id="UP000613740"/>
    </source>
</evidence>
<comment type="caution">
    <text evidence="2">The sequence shown here is derived from an EMBL/GenBank/DDBJ whole genome shotgun (WGS) entry which is preliminary data.</text>
</comment>
<dbReference type="Proteomes" id="UP000613740">
    <property type="component" value="Unassembled WGS sequence"/>
</dbReference>
<protein>
    <submittedName>
        <fullName evidence="2">Uncharacterized protein</fullName>
    </submittedName>
</protein>
<proteinExistence type="predicted"/>
<gene>
    <name evidence="2" type="ORF">HYH02_003566</name>
</gene>
<evidence type="ECO:0000256" key="1">
    <source>
        <dbReference type="SAM" id="MobiDB-lite"/>
    </source>
</evidence>
<name>A0A835WR25_9CHLO</name>